<dbReference type="SUPFAM" id="SSF46955">
    <property type="entry name" value="Putative DNA-binding domain"/>
    <property type="match status" value="1"/>
</dbReference>
<comment type="caution">
    <text evidence="7">The sequence shown here is derived from an EMBL/GenBank/DDBJ whole genome shotgun (WGS) entry which is preliminary data.</text>
</comment>
<dbReference type="InterPro" id="IPR036244">
    <property type="entry name" value="TipA-like_antibiotic-bd"/>
</dbReference>
<sequence length="264" mass="29921">MNRSEAVLDQPASTDAQWSMHEITRLTGTTSRTLRHYDQIGLLEPSRIGSNGYRYYDGEALVRLQRILLLRDVGLGLGTIAEVLDRSQDEATALRTHLELLHQERDRLDRQIESVRTTVMKREGGEELMAEEMFDGFDHTQYKDEVEQRWGRDAYAKGDAWWRSLTDSERKAFKERQTDIVADYARAAAEGLDPGDERVRAISARHHEWLGVASSEVSRGYFLGLADMYVADDRFAANYGGTEGATFVRDAMRAYAEGATFSGE</sequence>
<dbReference type="PROSITE" id="PS50937">
    <property type="entry name" value="HTH_MERR_2"/>
    <property type="match status" value="1"/>
</dbReference>
<keyword evidence="4" id="KW-0804">Transcription</keyword>
<evidence type="ECO:0000259" key="6">
    <source>
        <dbReference type="PROSITE" id="PS50937"/>
    </source>
</evidence>
<evidence type="ECO:0000256" key="4">
    <source>
        <dbReference type="ARBA" id="ARBA00023163"/>
    </source>
</evidence>
<dbReference type="PANTHER" id="PTHR30204:SF69">
    <property type="entry name" value="MERR-FAMILY TRANSCRIPTIONAL REGULATOR"/>
    <property type="match status" value="1"/>
</dbReference>
<evidence type="ECO:0000256" key="5">
    <source>
        <dbReference type="SAM" id="Coils"/>
    </source>
</evidence>
<keyword evidence="2" id="KW-0805">Transcription regulation</keyword>
<dbReference type="CDD" id="cd01106">
    <property type="entry name" value="HTH_TipAL-Mta"/>
    <property type="match status" value="1"/>
</dbReference>
<dbReference type="InterPro" id="IPR047057">
    <property type="entry name" value="MerR_fam"/>
</dbReference>
<dbReference type="InterPro" id="IPR012925">
    <property type="entry name" value="TipAS_dom"/>
</dbReference>
<keyword evidence="8" id="KW-1185">Reference proteome</keyword>
<dbReference type="Gene3D" id="1.10.490.50">
    <property type="entry name" value="Antibiotic binding domain of TipA-like multidrug resistance regulators"/>
    <property type="match status" value="1"/>
</dbReference>
<dbReference type="InterPro" id="IPR000551">
    <property type="entry name" value="MerR-type_HTH_dom"/>
</dbReference>
<evidence type="ECO:0000313" key="7">
    <source>
        <dbReference type="EMBL" id="MBZ2198653.1"/>
    </source>
</evidence>
<name>A0ABS7SHC5_9MICO</name>
<evidence type="ECO:0000313" key="8">
    <source>
        <dbReference type="Proteomes" id="UP000826651"/>
    </source>
</evidence>
<evidence type="ECO:0000256" key="1">
    <source>
        <dbReference type="ARBA" id="ARBA00022491"/>
    </source>
</evidence>
<keyword evidence="5" id="KW-0175">Coiled coil</keyword>
<dbReference type="Pfam" id="PF07739">
    <property type="entry name" value="TipAS"/>
    <property type="match status" value="1"/>
</dbReference>
<dbReference type="PANTHER" id="PTHR30204">
    <property type="entry name" value="REDOX-CYCLING DRUG-SENSING TRANSCRIPTIONAL ACTIVATOR SOXR"/>
    <property type="match status" value="1"/>
</dbReference>
<dbReference type="Pfam" id="PF13411">
    <property type="entry name" value="MerR_1"/>
    <property type="match status" value="1"/>
</dbReference>
<dbReference type="SMART" id="SM00422">
    <property type="entry name" value="HTH_MERR"/>
    <property type="match status" value="1"/>
</dbReference>
<organism evidence="7 8">
    <name type="scientific">Occultella gossypii</name>
    <dbReference type="NCBI Taxonomy" id="2800820"/>
    <lineage>
        <taxon>Bacteria</taxon>
        <taxon>Bacillati</taxon>
        <taxon>Actinomycetota</taxon>
        <taxon>Actinomycetes</taxon>
        <taxon>Micrococcales</taxon>
        <taxon>Ruaniaceae</taxon>
        <taxon>Occultella</taxon>
    </lineage>
</organism>
<dbReference type="InterPro" id="IPR009061">
    <property type="entry name" value="DNA-bd_dom_put_sf"/>
</dbReference>
<keyword evidence="1" id="KW-0678">Repressor</keyword>
<protein>
    <submittedName>
        <fullName evidence="7">MerR family transcriptional regulator</fullName>
    </submittedName>
</protein>
<dbReference type="Proteomes" id="UP000826651">
    <property type="component" value="Unassembled WGS sequence"/>
</dbReference>
<keyword evidence="3" id="KW-0238">DNA-binding</keyword>
<accession>A0ABS7SHC5</accession>
<dbReference type="RefSeq" id="WP_223409806.1">
    <property type="nucleotide sequence ID" value="NZ_JAGSHT010000021.1"/>
</dbReference>
<dbReference type="EMBL" id="JAGSHT010000021">
    <property type="protein sequence ID" value="MBZ2198653.1"/>
    <property type="molecule type" value="Genomic_DNA"/>
</dbReference>
<evidence type="ECO:0000256" key="3">
    <source>
        <dbReference type="ARBA" id="ARBA00023125"/>
    </source>
</evidence>
<feature type="coiled-coil region" evidence="5">
    <location>
        <begin position="84"/>
        <end position="118"/>
    </location>
</feature>
<feature type="domain" description="HTH merR-type" evidence="6">
    <location>
        <begin position="17"/>
        <end position="86"/>
    </location>
</feature>
<dbReference type="Gene3D" id="1.10.1660.10">
    <property type="match status" value="1"/>
</dbReference>
<evidence type="ECO:0000256" key="2">
    <source>
        <dbReference type="ARBA" id="ARBA00023015"/>
    </source>
</evidence>
<dbReference type="SUPFAM" id="SSF89082">
    <property type="entry name" value="Antibiotic binding domain of TipA-like multidrug resistance regulators"/>
    <property type="match status" value="1"/>
</dbReference>
<gene>
    <name evidence="7" type="ORF">KCQ71_21070</name>
</gene>
<proteinExistence type="predicted"/>
<reference evidence="7 8" key="1">
    <citation type="submission" date="2021-04" db="EMBL/GenBank/DDBJ databases">
        <title>Ruania sp. nov., isolated from sandy soil of mangrove forest.</title>
        <authorList>
            <person name="Ge X."/>
            <person name="Huang R."/>
            <person name="Liu W."/>
        </authorList>
    </citation>
    <scope>NUCLEOTIDE SEQUENCE [LARGE SCALE GENOMIC DNA]</scope>
    <source>
        <strain evidence="7 8">N2-46</strain>
    </source>
</reference>